<keyword evidence="2" id="KW-0255">Endonuclease</keyword>
<dbReference type="PANTHER" id="PTHR33877:SF1">
    <property type="entry name" value="TYPE IV METHYL-DIRECTED RESTRICTION ENZYME ECOKMCRA"/>
    <property type="match status" value="1"/>
</dbReference>
<dbReference type="Gene3D" id="1.10.30.50">
    <property type="match status" value="1"/>
</dbReference>
<evidence type="ECO:0000313" key="3">
    <source>
        <dbReference type="Proteomes" id="UP000294850"/>
    </source>
</evidence>
<dbReference type="CDD" id="cd00085">
    <property type="entry name" value="HNHc"/>
    <property type="match status" value="1"/>
</dbReference>
<keyword evidence="2" id="KW-0378">Hydrolase</keyword>
<dbReference type="RefSeq" id="WP_131960668.1">
    <property type="nucleotide sequence ID" value="NZ_SMFL01000010.1"/>
</dbReference>
<dbReference type="Proteomes" id="UP000294850">
    <property type="component" value="Unassembled WGS sequence"/>
</dbReference>
<dbReference type="GO" id="GO:0008270">
    <property type="term" value="F:zinc ion binding"/>
    <property type="evidence" value="ECO:0007669"/>
    <property type="project" value="InterPro"/>
</dbReference>
<dbReference type="SMART" id="SM00507">
    <property type="entry name" value="HNHc"/>
    <property type="match status" value="1"/>
</dbReference>
<feature type="domain" description="HNH nuclease" evidence="1">
    <location>
        <begin position="11"/>
        <end position="66"/>
    </location>
</feature>
<dbReference type="Pfam" id="PF01844">
    <property type="entry name" value="HNH"/>
    <property type="match status" value="1"/>
</dbReference>
<dbReference type="InterPro" id="IPR052892">
    <property type="entry name" value="NA-targeting_endonuclease"/>
</dbReference>
<gene>
    <name evidence="2" type="ORF">E0F88_23165</name>
</gene>
<evidence type="ECO:0000259" key="1">
    <source>
        <dbReference type="SMART" id="SM00507"/>
    </source>
</evidence>
<dbReference type="GO" id="GO:0004519">
    <property type="term" value="F:endonuclease activity"/>
    <property type="evidence" value="ECO:0007669"/>
    <property type="project" value="UniProtKB-KW"/>
</dbReference>
<proteinExistence type="predicted"/>
<accession>A0A4V2Z3A3</accession>
<protein>
    <submittedName>
        <fullName evidence="2">HNH endonuclease</fullName>
    </submittedName>
</protein>
<dbReference type="EMBL" id="SMFL01000010">
    <property type="protein sequence ID" value="TDE11958.1"/>
    <property type="molecule type" value="Genomic_DNA"/>
</dbReference>
<dbReference type="InterPro" id="IPR002711">
    <property type="entry name" value="HNH"/>
</dbReference>
<name>A0A4V2Z3A3_9BACT</name>
<dbReference type="GO" id="GO:0003676">
    <property type="term" value="F:nucleic acid binding"/>
    <property type="evidence" value="ECO:0007669"/>
    <property type="project" value="InterPro"/>
</dbReference>
<keyword evidence="3" id="KW-1185">Reference proteome</keyword>
<comment type="caution">
    <text evidence="2">The sequence shown here is derived from an EMBL/GenBank/DDBJ whole genome shotgun (WGS) entry which is preliminary data.</text>
</comment>
<keyword evidence="2" id="KW-0540">Nuclease</keyword>
<dbReference type="InterPro" id="IPR003615">
    <property type="entry name" value="HNH_nuc"/>
</dbReference>
<sequence>MSRASDYVTEFMRKQVAEAAGFQCEYCLIHEKDAYFGCEIDHVVSIKHGGSSVLQNLAYSCMICNLYKGSDLGSITETGKLIRFYNPRIDNWNEHFLIQGNAIIPVNEIGKVTARIFRFNEIERRMERDALQEIGLYPKRN</sequence>
<organism evidence="2 3">
    <name type="scientific">Dyadobacter psychrotolerans</name>
    <dbReference type="NCBI Taxonomy" id="2541721"/>
    <lineage>
        <taxon>Bacteria</taxon>
        <taxon>Pseudomonadati</taxon>
        <taxon>Bacteroidota</taxon>
        <taxon>Cytophagia</taxon>
        <taxon>Cytophagales</taxon>
        <taxon>Spirosomataceae</taxon>
        <taxon>Dyadobacter</taxon>
    </lineage>
</organism>
<dbReference type="OrthoDB" id="963483at2"/>
<evidence type="ECO:0000313" key="2">
    <source>
        <dbReference type="EMBL" id="TDE11958.1"/>
    </source>
</evidence>
<dbReference type="AlphaFoldDB" id="A0A4V2Z3A3"/>
<reference evidence="2 3" key="1">
    <citation type="submission" date="2019-03" db="EMBL/GenBank/DDBJ databases">
        <title>Dyadobacter AR-3-6 sp. nov., isolated from arctic soil.</title>
        <authorList>
            <person name="Chaudhary D.K."/>
        </authorList>
    </citation>
    <scope>NUCLEOTIDE SEQUENCE [LARGE SCALE GENOMIC DNA]</scope>
    <source>
        <strain evidence="2 3">AR-3-6</strain>
    </source>
</reference>
<dbReference type="PANTHER" id="PTHR33877">
    <property type="entry name" value="SLL1193 PROTEIN"/>
    <property type="match status" value="1"/>
</dbReference>